<comment type="caution">
    <text evidence="2">The sequence shown here is derived from an EMBL/GenBank/DDBJ whole genome shotgun (WGS) entry which is preliminary data.</text>
</comment>
<accession>A0A2T4JP46</accession>
<feature type="domain" description="Xylose isomerase-like TIM barrel" evidence="1">
    <location>
        <begin position="35"/>
        <end position="277"/>
    </location>
</feature>
<evidence type="ECO:0000313" key="3">
    <source>
        <dbReference type="Proteomes" id="UP000241010"/>
    </source>
</evidence>
<dbReference type="Proteomes" id="UP000241010">
    <property type="component" value="Unassembled WGS sequence"/>
</dbReference>
<keyword evidence="2" id="KW-0540">Nuclease</keyword>
<dbReference type="PANTHER" id="PTHR12110:SF21">
    <property type="entry name" value="XYLOSE ISOMERASE-LIKE TIM BARREL DOMAIN-CONTAINING PROTEIN"/>
    <property type="match status" value="1"/>
</dbReference>
<name>A0A2T4JP46_9RHOB</name>
<dbReference type="PANTHER" id="PTHR12110">
    <property type="entry name" value="HYDROXYPYRUVATE ISOMERASE"/>
    <property type="match status" value="1"/>
</dbReference>
<evidence type="ECO:0000259" key="1">
    <source>
        <dbReference type="Pfam" id="PF01261"/>
    </source>
</evidence>
<dbReference type="InterPro" id="IPR013022">
    <property type="entry name" value="Xyl_isomerase-like_TIM-brl"/>
</dbReference>
<dbReference type="EMBL" id="PZKG01000229">
    <property type="protein sequence ID" value="PTE19547.1"/>
    <property type="molecule type" value="Genomic_DNA"/>
</dbReference>
<dbReference type="Pfam" id="PF01261">
    <property type="entry name" value="AP_endonuc_2"/>
    <property type="match status" value="1"/>
</dbReference>
<sequence>MTHPPRRLSADQLIGANFSFQHYPFREVARVMQGFGVTEIELWGIAPHLDLHHAGPARIAEVKQVLADHGLTVRCFTPEQVLYPINIASGDDAYRQASIDLFRRAADIAAELGARHLFLTPGRGFENEPAERAWDRSAEALGLIAAHAADLGLRCLLEPLQRRESNIAHSAADLRRLLDRVGAETMDVVLDTVAMACAGDSVAEYVALFGDRLAHVHVVDGTPAGHLVWGDGSLPLAGYLTELAEADYRGALSFEPFGDGSYALDPVTAWSRNMQAIAPHIEPRKVSA</sequence>
<keyword evidence="2" id="KW-0378">Hydrolase</keyword>
<dbReference type="InterPro" id="IPR036237">
    <property type="entry name" value="Xyl_isomerase-like_sf"/>
</dbReference>
<dbReference type="Gene3D" id="3.20.20.150">
    <property type="entry name" value="Divalent-metal-dependent TIM barrel enzymes"/>
    <property type="match status" value="1"/>
</dbReference>
<proteinExistence type="predicted"/>
<dbReference type="OrthoDB" id="3248123at2"/>
<keyword evidence="2" id="KW-0255">Endonuclease</keyword>
<reference evidence="2 3" key="1">
    <citation type="submission" date="2018-03" db="EMBL/GenBank/DDBJ databases">
        <title>Cereibacter changlensis.</title>
        <authorList>
            <person name="Meyer T.E."/>
            <person name="Miller S."/>
            <person name="Lodha T."/>
            <person name="Gandham S."/>
            <person name="Chintalapati S."/>
            <person name="Chintalapati V.R."/>
        </authorList>
    </citation>
    <scope>NUCLEOTIDE SEQUENCE [LARGE SCALE GENOMIC DNA]</scope>
    <source>
        <strain evidence="2 3">JA139</strain>
    </source>
</reference>
<dbReference type="InterPro" id="IPR050312">
    <property type="entry name" value="IolE/XylAMocC-like"/>
</dbReference>
<dbReference type="GO" id="GO:0004519">
    <property type="term" value="F:endonuclease activity"/>
    <property type="evidence" value="ECO:0007669"/>
    <property type="project" value="UniProtKB-KW"/>
</dbReference>
<organism evidence="2 3">
    <name type="scientific">Cereibacter changlensis JA139</name>
    <dbReference type="NCBI Taxonomy" id="1188249"/>
    <lineage>
        <taxon>Bacteria</taxon>
        <taxon>Pseudomonadati</taxon>
        <taxon>Pseudomonadota</taxon>
        <taxon>Alphaproteobacteria</taxon>
        <taxon>Rhodobacterales</taxon>
        <taxon>Paracoccaceae</taxon>
        <taxon>Cereibacter</taxon>
    </lineage>
</organism>
<evidence type="ECO:0000313" key="2">
    <source>
        <dbReference type="EMBL" id="PTE19547.1"/>
    </source>
</evidence>
<dbReference type="AlphaFoldDB" id="A0A2T4JP46"/>
<dbReference type="SUPFAM" id="SSF51658">
    <property type="entry name" value="Xylose isomerase-like"/>
    <property type="match status" value="1"/>
</dbReference>
<dbReference type="RefSeq" id="WP_107665938.1">
    <property type="nucleotide sequence ID" value="NZ_PZKG01000229.1"/>
</dbReference>
<gene>
    <name evidence="2" type="ORF">C5F48_22320</name>
</gene>
<keyword evidence="3" id="KW-1185">Reference proteome</keyword>
<protein>
    <submittedName>
        <fullName evidence="2">AP endonuclease</fullName>
    </submittedName>
</protein>